<dbReference type="AlphaFoldDB" id="A0A3M2RRI8"/>
<dbReference type="PANTHER" id="PTHR48022">
    <property type="entry name" value="PLASTIDIC GLUCOSE TRANSPORTER 4"/>
    <property type="match status" value="1"/>
</dbReference>
<dbReference type="GO" id="GO:0016020">
    <property type="term" value="C:membrane"/>
    <property type="evidence" value="ECO:0007669"/>
    <property type="project" value="UniProtKB-SubCell"/>
</dbReference>
<dbReference type="EMBL" id="NKUJ01000314">
    <property type="protein sequence ID" value="RMJ07926.1"/>
    <property type="molecule type" value="Genomic_DNA"/>
</dbReference>
<dbReference type="Proteomes" id="UP000277212">
    <property type="component" value="Unassembled WGS sequence"/>
</dbReference>
<evidence type="ECO:0000256" key="2">
    <source>
        <dbReference type="ARBA" id="ARBA00010992"/>
    </source>
</evidence>
<feature type="transmembrane region" description="Helical" evidence="9">
    <location>
        <begin position="385"/>
        <end position="405"/>
    </location>
</feature>
<reference evidence="11 12" key="1">
    <citation type="submission" date="2017-06" db="EMBL/GenBank/DDBJ databases">
        <title>Comparative genomic analysis of Ambrosia Fusariam Clade fungi.</title>
        <authorList>
            <person name="Stajich J.E."/>
            <person name="Carrillo J."/>
            <person name="Kijimoto T."/>
            <person name="Eskalen A."/>
            <person name="O'Donnell K."/>
            <person name="Kasson M."/>
        </authorList>
    </citation>
    <scope>NUCLEOTIDE SEQUENCE [LARGE SCALE GENOMIC DNA]</scope>
    <source>
        <strain evidence="11">UCR3666</strain>
    </source>
</reference>
<dbReference type="GO" id="GO:0005351">
    <property type="term" value="F:carbohydrate:proton symporter activity"/>
    <property type="evidence" value="ECO:0007669"/>
    <property type="project" value="TreeGrafter"/>
</dbReference>
<proteinExistence type="inferred from homology"/>
<dbReference type="Gene3D" id="1.20.1250.20">
    <property type="entry name" value="MFS general substrate transporter like domains"/>
    <property type="match status" value="1"/>
</dbReference>
<dbReference type="InterPro" id="IPR005828">
    <property type="entry name" value="MFS_sugar_transport-like"/>
</dbReference>
<dbReference type="Pfam" id="PF00083">
    <property type="entry name" value="Sugar_tr"/>
    <property type="match status" value="1"/>
</dbReference>
<evidence type="ECO:0000256" key="5">
    <source>
        <dbReference type="ARBA" id="ARBA00022989"/>
    </source>
</evidence>
<keyword evidence="12" id="KW-1185">Reference proteome</keyword>
<feature type="domain" description="Major facilitator superfamily (MFS) profile" evidence="10">
    <location>
        <begin position="48"/>
        <end position="510"/>
    </location>
</feature>
<evidence type="ECO:0000256" key="4">
    <source>
        <dbReference type="ARBA" id="ARBA00022692"/>
    </source>
</evidence>
<feature type="transmembrane region" description="Helical" evidence="9">
    <location>
        <begin position="181"/>
        <end position="201"/>
    </location>
</feature>
<evidence type="ECO:0000256" key="6">
    <source>
        <dbReference type="ARBA" id="ARBA00023136"/>
    </source>
</evidence>
<dbReference type="PRINTS" id="PR00171">
    <property type="entry name" value="SUGRTRNSPORT"/>
</dbReference>
<evidence type="ECO:0000313" key="12">
    <source>
        <dbReference type="Proteomes" id="UP000277212"/>
    </source>
</evidence>
<evidence type="ECO:0000313" key="11">
    <source>
        <dbReference type="EMBL" id="RMJ07926.1"/>
    </source>
</evidence>
<dbReference type="OrthoDB" id="8120565at2759"/>
<feature type="transmembrane region" description="Helical" evidence="9">
    <location>
        <begin position="216"/>
        <end position="235"/>
    </location>
</feature>
<dbReference type="FunFam" id="1.20.1250.20:FF:000026">
    <property type="entry name" value="MFS quinate transporter QutD"/>
    <property type="match status" value="1"/>
</dbReference>
<keyword evidence="5 9" id="KW-1133">Transmembrane helix</keyword>
<dbReference type="InterPro" id="IPR050360">
    <property type="entry name" value="MFS_Sugar_Transporters"/>
</dbReference>
<comment type="similarity">
    <text evidence="2 8">Belongs to the major facilitator superfamily. Sugar transporter (TC 2.A.1.1) family.</text>
</comment>
<name>A0A3M2RRI8_9HYPO</name>
<protein>
    <recommendedName>
        <fullName evidence="10">Major facilitator superfamily (MFS) profile domain-containing protein</fullName>
    </recommendedName>
</protein>
<feature type="transmembrane region" description="Helical" evidence="9">
    <location>
        <begin position="321"/>
        <end position="341"/>
    </location>
</feature>
<keyword evidence="4 9" id="KW-0812">Transmembrane</keyword>
<comment type="caution">
    <text evidence="11">The sequence shown here is derived from an EMBL/GenBank/DDBJ whole genome shotgun (WGS) entry which is preliminary data.</text>
</comment>
<dbReference type="PROSITE" id="PS00217">
    <property type="entry name" value="SUGAR_TRANSPORT_2"/>
    <property type="match status" value="1"/>
</dbReference>
<keyword evidence="7" id="KW-0325">Glycoprotein</keyword>
<keyword evidence="3 8" id="KW-0813">Transport</keyword>
<evidence type="ECO:0000256" key="7">
    <source>
        <dbReference type="ARBA" id="ARBA00023180"/>
    </source>
</evidence>
<feature type="transmembrane region" description="Helical" evidence="9">
    <location>
        <begin position="95"/>
        <end position="114"/>
    </location>
</feature>
<organism evidence="11 12">
    <name type="scientific">Fusarium kuroshium</name>
    <dbReference type="NCBI Taxonomy" id="2010991"/>
    <lineage>
        <taxon>Eukaryota</taxon>
        <taxon>Fungi</taxon>
        <taxon>Dikarya</taxon>
        <taxon>Ascomycota</taxon>
        <taxon>Pezizomycotina</taxon>
        <taxon>Sordariomycetes</taxon>
        <taxon>Hypocreomycetidae</taxon>
        <taxon>Hypocreales</taxon>
        <taxon>Nectriaceae</taxon>
        <taxon>Fusarium</taxon>
        <taxon>Fusarium solani species complex</taxon>
    </lineage>
</organism>
<dbReference type="NCBIfam" id="TIGR00879">
    <property type="entry name" value="SP"/>
    <property type="match status" value="1"/>
</dbReference>
<feature type="transmembrane region" description="Helical" evidence="9">
    <location>
        <begin position="44"/>
        <end position="61"/>
    </location>
</feature>
<feature type="transmembrane region" description="Helical" evidence="9">
    <location>
        <begin position="485"/>
        <end position="504"/>
    </location>
</feature>
<dbReference type="SUPFAM" id="SSF103473">
    <property type="entry name" value="MFS general substrate transporter"/>
    <property type="match status" value="1"/>
</dbReference>
<evidence type="ECO:0000259" key="10">
    <source>
        <dbReference type="PROSITE" id="PS50850"/>
    </source>
</evidence>
<dbReference type="PROSITE" id="PS50850">
    <property type="entry name" value="MFS"/>
    <property type="match status" value="1"/>
</dbReference>
<sequence length="547" mass="60810">MAKKIDKVKDDLDYGVATEENVGFSLTVEPYGPSGFRGLFNSHYVALCAAFSALGGLLFGYDQGVISVTLVMDHFLDRFPEVADDAPGAGFKKGLMTAMITLGAFIGAINQGWIADWISRKRSIMVSVVVFTIGSALQTSAVNYAMLVVGRFIGGIGIGQLSMVVPLYISEISPPEIRGTLLVFEELSIVAGIVIAFYITYGTRYISSHWSWQLPFLLQILPGLVLGFGAVFLPYSPRWLASKDREDEALVNLAKLRALPATDPRVQREWMEIIAEARFQTGILKERHPRLTERTDISGRMRLEFVSWTDCLKPGCWRRTLVGAGIMFFQQFVGINALIYYSPTLFGTMGLNFDMQLTMSGVLNVTQLIGVFTSLWTLDRFGRRSILLLGSVLMFIAHVIIAALVGKFSNDWPSHTAEGWTSVAFLLFYMLAFGASWGPVPWAMPAEVFPSSLRAKGVAISTCSNWINNFIIGLITPPLVRETGFGAYVFFAVFCLLSFIWVWFSVPETNGKTLEEMDQVFNDRSGVEDVSKKDRILREVFEEKTVH</sequence>
<feature type="transmembrane region" description="Helical" evidence="9">
    <location>
        <begin position="458"/>
        <end position="479"/>
    </location>
</feature>
<dbReference type="InterPro" id="IPR036259">
    <property type="entry name" value="MFS_trans_sf"/>
</dbReference>
<dbReference type="PANTHER" id="PTHR48022:SF14">
    <property type="entry name" value="MAJOR FACILITATOR SUPERFAMILY (MFS) PROFILE DOMAIN-CONTAINING PROTEIN-RELATED"/>
    <property type="match status" value="1"/>
</dbReference>
<evidence type="ECO:0000256" key="9">
    <source>
        <dbReference type="SAM" id="Phobius"/>
    </source>
</evidence>
<evidence type="ECO:0000256" key="8">
    <source>
        <dbReference type="RuleBase" id="RU003346"/>
    </source>
</evidence>
<keyword evidence="6 9" id="KW-0472">Membrane</keyword>
<dbReference type="InterPro" id="IPR005829">
    <property type="entry name" value="Sugar_transporter_CS"/>
</dbReference>
<feature type="transmembrane region" description="Helical" evidence="9">
    <location>
        <begin position="361"/>
        <end position="378"/>
    </location>
</feature>
<dbReference type="InterPro" id="IPR020846">
    <property type="entry name" value="MFS_dom"/>
</dbReference>
<evidence type="ECO:0000256" key="3">
    <source>
        <dbReference type="ARBA" id="ARBA00022448"/>
    </source>
</evidence>
<evidence type="ECO:0000256" key="1">
    <source>
        <dbReference type="ARBA" id="ARBA00004141"/>
    </source>
</evidence>
<feature type="transmembrane region" description="Helical" evidence="9">
    <location>
        <begin position="126"/>
        <end position="146"/>
    </location>
</feature>
<feature type="transmembrane region" description="Helical" evidence="9">
    <location>
        <begin position="152"/>
        <end position="169"/>
    </location>
</feature>
<comment type="subcellular location">
    <subcellularLocation>
        <location evidence="1">Membrane</location>
        <topology evidence="1">Multi-pass membrane protein</topology>
    </subcellularLocation>
</comment>
<dbReference type="InterPro" id="IPR003663">
    <property type="entry name" value="Sugar/inositol_transpt"/>
</dbReference>
<accession>A0A3M2RRI8</accession>
<gene>
    <name evidence="11" type="ORF">CDV36_012462</name>
</gene>
<feature type="transmembrane region" description="Helical" evidence="9">
    <location>
        <begin position="417"/>
        <end position="437"/>
    </location>
</feature>
<dbReference type="PROSITE" id="PS00216">
    <property type="entry name" value="SUGAR_TRANSPORT_1"/>
    <property type="match status" value="1"/>
</dbReference>